<dbReference type="GO" id="GO:0003677">
    <property type="term" value="F:DNA binding"/>
    <property type="evidence" value="ECO:0007669"/>
    <property type="project" value="UniProtKB-KW"/>
</dbReference>
<dbReference type="Gene3D" id="3.40.1410.10">
    <property type="entry name" value="Chorismate lyase-like"/>
    <property type="match status" value="1"/>
</dbReference>
<evidence type="ECO:0000259" key="4">
    <source>
        <dbReference type="PROSITE" id="PS50949"/>
    </source>
</evidence>
<evidence type="ECO:0000256" key="2">
    <source>
        <dbReference type="ARBA" id="ARBA00023125"/>
    </source>
</evidence>
<dbReference type="Gene3D" id="1.10.10.10">
    <property type="entry name" value="Winged helix-like DNA-binding domain superfamily/Winged helix DNA-binding domain"/>
    <property type="match status" value="1"/>
</dbReference>
<dbReference type="OrthoDB" id="9028214at2"/>
<dbReference type="EMBL" id="LUAX01000007">
    <property type="protein sequence ID" value="OAM97082.1"/>
    <property type="molecule type" value="Genomic_DNA"/>
</dbReference>
<dbReference type="GeneID" id="78077239"/>
<evidence type="ECO:0000256" key="1">
    <source>
        <dbReference type="ARBA" id="ARBA00023015"/>
    </source>
</evidence>
<proteinExistence type="predicted"/>
<dbReference type="PANTHER" id="PTHR44846:SF1">
    <property type="entry name" value="MANNOSYL-D-GLYCERATE TRANSPORT_METABOLISM SYSTEM REPRESSOR MNGR-RELATED"/>
    <property type="match status" value="1"/>
</dbReference>
<dbReference type="InterPro" id="IPR028978">
    <property type="entry name" value="Chorismate_lyase_/UTRA_dom_sf"/>
</dbReference>
<dbReference type="PANTHER" id="PTHR44846">
    <property type="entry name" value="MANNOSYL-D-GLYCERATE TRANSPORT/METABOLISM SYSTEM REPRESSOR MNGR-RELATED"/>
    <property type="match status" value="1"/>
</dbReference>
<evidence type="ECO:0000313" key="6">
    <source>
        <dbReference type="EMBL" id="OAM97082.1"/>
    </source>
</evidence>
<gene>
    <name evidence="6" type="ORF">AZ468_16110</name>
    <name evidence="5" type="ORF">OPW20_09360</name>
</gene>
<protein>
    <submittedName>
        <fullName evidence="5">GntR family transcriptional regulator</fullName>
    </submittedName>
</protein>
<keyword evidence="3" id="KW-0804">Transcription</keyword>
<dbReference type="InterPro" id="IPR000524">
    <property type="entry name" value="Tscrpt_reg_HTH_GntR"/>
</dbReference>
<evidence type="ECO:0000256" key="3">
    <source>
        <dbReference type="ARBA" id="ARBA00023163"/>
    </source>
</evidence>
<keyword evidence="2" id="KW-0238">DNA-binding</keyword>
<organism evidence="6 7">
    <name type="scientific">Vibrio europaeus</name>
    <dbReference type="NCBI Taxonomy" id="300876"/>
    <lineage>
        <taxon>Bacteria</taxon>
        <taxon>Pseudomonadati</taxon>
        <taxon>Pseudomonadota</taxon>
        <taxon>Gammaproteobacteria</taxon>
        <taxon>Vibrionales</taxon>
        <taxon>Vibrionaceae</taxon>
        <taxon>Vibrio</taxon>
        <taxon>Vibrio oreintalis group</taxon>
    </lineage>
</organism>
<dbReference type="Proteomes" id="UP001150001">
    <property type="component" value="Unassembled WGS sequence"/>
</dbReference>
<name>A0A178J4R9_9VIBR</name>
<dbReference type="SUPFAM" id="SSF64288">
    <property type="entry name" value="Chorismate lyase-like"/>
    <property type="match status" value="1"/>
</dbReference>
<sequence>MSESGKVAKYVLLAQTLKRKIDEEEWVEGSGIPTERDISESFDVSRSTVRKAILLMTEEGYLRSEHGSGTFVMPRMTREHLYSLHSFSDDISSKGEIPNQQILEMAVVSPTDFLREKLGLQVGCSKVQKIKRLRLSGTTPIGIHTAFLPLGEMKALTQEELLDSKSLYRLTKSKWNLKPVEAVESISARLPSPTECSLLEIPANEALITCCRITFSSKYKPMEYVEMVYPSSRYNYKIRINRSSFQS</sequence>
<dbReference type="PROSITE" id="PS50949">
    <property type="entry name" value="HTH_GNTR"/>
    <property type="match status" value="1"/>
</dbReference>
<dbReference type="AlphaFoldDB" id="A0A178J4R9"/>
<evidence type="ECO:0000313" key="5">
    <source>
        <dbReference type="EMBL" id="MDC5740275.1"/>
    </source>
</evidence>
<dbReference type="InterPro" id="IPR050679">
    <property type="entry name" value="Bact_HTH_transcr_reg"/>
</dbReference>
<dbReference type="GO" id="GO:0003700">
    <property type="term" value="F:DNA-binding transcription factor activity"/>
    <property type="evidence" value="ECO:0007669"/>
    <property type="project" value="InterPro"/>
</dbReference>
<feature type="domain" description="HTH gntR-type" evidence="4">
    <location>
        <begin position="7"/>
        <end position="75"/>
    </location>
</feature>
<dbReference type="Proteomes" id="UP000094761">
    <property type="component" value="Unassembled WGS sequence"/>
</dbReference>
<keyword evidence="1" id="KW-0805">Transcription regulation</keyword>
<dbReference type="EMBL" id="JAPFIT010000012">
    <property type="protein sequence ID" value="MDC5740275.1"/>
    <property type="molecule type" value="Genomic_DNA"/>
</dbReference>
<reference evidence="5" key="2">
    <citation type="submission" date="2022-11" db="EMBL/GenBank/DDBJ databases">
        <title>Role of the vibriolysin VemA secreted by the emergent pathogen Vibrio europaeus in the colonization of Manila clam mucus.</title>
        <authorList>
            <person name="Martinez C."/>
            <person name="Rodriguez S."/>
            <person name="Vences A."/>
            <person name="Barja J.L."/>
            <person name="Toranzo A.E."/>
            <person name="Dubert J."/>
        </authorList>
    </citation>
    <scope>NUCLEOTIDE SEQUENCE</scope>
    <source>
        <strain evidence="5">3454</strain>
    </source>
</reference>
<dbReference type="Pfam" id="PF07702">
    <property type="entry name" value="UTRA"/>
    <property type="match status" value="1"/>
</dbReference>
<dbReference type="SUPFAM" id="SSF46785">
    <property type="entry name" value="Winged helix' DNA-binding domain"/>
    <property type="match status" value="1"/>
</dbReference>
<dbReference type="CDD" id="cd07377">
    <property type="entry name" value="WHTH_GntR"/>
    <property type="match status" value="1"/>
</dbReference>
<dbReference type="InterPro" id="IPR036390">
    <property type="entry name" value="WH_DNA-bd_sf"/>
</dbReference>
<dbReference type="SMART" id="SM00345">
    <property type="entry name" value="HTH_GNTR"/>
    <property type="match status" value="1"/>
</dbReference>
<reference evidence="6 7" key="1">
    <citation type="submission" date="2016-03" db="EMBL/GenBank/DDBJ databases">
        <title>Draft genome sequence of the Vibrio tubiashii subs. europaeus.</title>
        <authorList>
            <person name="Spinard E."/>
            <person name="Dubert J."/>
            <person name="Nelson D.R."/>
            <person name="Barja J.L."/>
        </authorList>
    </citation>
    <scope>NUCLEOTIDE SEQUENCE [LARGE SCALE GENOMIC DNA]</scope>
    <source>
        <strain evidence="7">PP-638</strain>
        <strain evidence="6">PP2-638</strain>
    </source>
</reference>
<dbReference type="InterPro" id="IPR011663">
    <property type="entry name" value="UTRA"/>
</dbReference>
<evidence type="ECO:0000313" key="8">
    <source>
        <dbReference type="Proteomes" id="UP001150001"/>
    </source>
</evidence>
<dbReference type="Pfam" id="PF00392">
    <property type="entry name" value="GntR"/>
    <property type="match status" value="1"/>
</dbReference>
<accession>A0A178J4R9</accession>
<dbReference type="PRINTS" id="PR00035">
    <property type="entry name" value="HTHGNTR"/>
</dbReference>
<dbReference type="GO" id="GO:0045892">
    <property type="term" value="P:negative regulation of DNA-templated transcription"/>
    <property type="evidence" value="ECO:0007669"/>
    <property type="project" value="TreeGrafter"/>
</dbReference>
<dbReference type="RefSeq" id="WP_069668292.1">
    <property type="nucleotide sequence ID" value="NZ_JAPFIM010000015.1"/>
</dbReference>
<comment type="caution">
    <text evidence="6">The sequence shown here is derived from an EMBL/GenBank/DDBJ whole genome shotgun (WGS) entry which is preliminary data.</text>
</comment>
<keyword evidence="8" id="KW-1185">Reference proteome</keyword>
<evidence type="ECO:0000313" key="7">
    <source>
        <dbReference type="Proteomes" id="UP000094761"/>
    </source>
</evidence>
<dbReference type="InterPro" id="IPR036388">
    <property type="entry name" value="WH-like_DNA-bd_sf"/>
</dbReference>
<dbReference type="SMART" id="SM00866">
    <property type="entry name" value="UTRA"/>
    <property type="match status" value="1"/>
</dbReference>